<proteinExistence type="predicted"/>
<evidence type="ECO:0008006" key="3">
    <source>
        <dbReference type="Google" id="ProtNLM"/>
    </source>
</evidence>
<dbReference type="Proteomes" id="UP000019243">
    <property type="component" value="Unassembled WGS sequence"/>
</dbReference>
<dbReference type="EMBL" id="AODH01000049">
    <property type="protein sequence ID" value="EUJ36038.1"/>
    <property type="molecule type" value="Genomic_DNA"/>
</dbReference>
<dbReference type="STRING" id="1265861.BCAMP_11080"/>
<evidence type="ECO:0000313" key="2">
    <source>
        <dbReference type="Proteomes" id="UP000019243"/>
    </source>
</evidence>
<name>W7CSN7_9LIST</name>
<dbReference type="AlphaFoldDB" id="W7CSN7"/>
<evidence type="ECO:0000313" key="1">
    <source>
        <dbReference type="EMBL" id="EUJ36038.1"/>
    </source>
</evidence>
<organism evidence="1 2">
    <name type="scientific">Brochothrix campestris FSL F6-1037</name>
    <dbReference type="NCBI Taxonomy" id="1265861"/>
    <lineage>
        <taxon>Bacteria</taxon>
        <taxon>Bacillati</taxon>
        <taxon>Bacillota</taxon>
        <taxon>Bacilli</taxon>
        <taxon>Bacillales</taxon>
        <taxon>Listeriaceae</taxon>
        <taxon>Brochothrix</taxon>
    </lineage>
</organism>
<dbReference type="Pfam" id="PF10704">
    <property type="entry name" value="DUF2508"/>
    <property type="match status" value="1"/>
</dbReference>
<reference evidence="1 2" key="1">
    <citation type="submission" date="2012-12" db="EMBL/GenBank/DDBJ databases">
        <title>Novel taxa of Listeriaceae from agricultural environments in the United States.</title>
        <authorList>
            <person name="den Bakker H.C."/>
            <person name="Allred A."/>
            <person name="Warchocki S."/>
            <person name="Wright E.M."/>
            <person name="Burrell A."/>
            <person name="Nightingale K.K."/>
            <person name="Kephart D."/>
            <person name="Wiedmann M."/>
        </authorList>
    </citation>
    <scope>NUCLEOTIDE SEQUENCE [LARGE SCALE GENOMIC DNA]</scope>
    <source>
        <strain evidence="1 2">FSL F6-1037</strain>
    </source>
</reference>
<accession>W7CSN7</accession>
<keyword evidence="2" id="KW-1185">Reference proteome</keyword>
<sequence>MHRESDELLLALSKRTYDNWKQTEQLQRLSDEGNDLLLLNELRAKAAYYFVLREIRNERLVSNPKYMYRY</sequence>
<dbReference type="InterPro" id="IPR019644">
    <property type="entry name" value="DUF2508"/>
</dbReference>
<gene>
    <name evidence="1" type="ORF">BCAMP_11080</name>
</gene>
<comment type="caution">
    <text evidence="1">The sequence shown here is derived from an EMBL/GenBank/DDBJ whole genome shotgun (WGS) entry which is preliminary data.</text>
</comment>
<protein>
    <recommendedName>
        <fullName evidence="3">DUF2508 family protein</fullName>
    </recommendedName>
</protein>